<feature type="transmembrane region" description="Helical" evidence="1">
    <location>
        <begin position="93"/>
        <end position="113"/>
    </location>
</feature>
<dbReference type="PANTHER" id="PTHR33927">
    <property type="entry name" value="TRANSMEMBRANE PROTEIN"/>
    <property type="match status" value="1"/>
</dbReference>
<evidence type="ECO:0000256" key="1">
    <source>
        <dbReference type="SAM" id="Phobius"/>
    </source>
</evidence>
<dbReference type="Proteomes" id="UP001212997">
    <property type="component" value="Unassembled WGS sequence"/>
</dbReference>
<keyword evidence="3" id="KW-1185">Reference proteome</keyword>
<dbReference type="PANTHER" id="PTHR33927:SF1">
    <property type="entry name" value="TRANSMEMBRANE PROTEIN"/>
    <property type="match status" value="1"/>
</dbReference>
<keyword evidence="1" id="KW-0812">Transmembrane</keyword>
<dbReference type="EMBL" id="JANAWD010000204">
    <property type="protein sequence ID" value="KAJ3484037.1"/>
    <property type="molecule type" value="Genomic_DNA"/>
</dbReference>
<reference evidence="2" key="1">
    <citation type="submission" date="2022-07" db="EMBL/GenBank/DDBJ databases">
        <title>Genome Sequence of Physisporinus lineatus.</title>
        <authorList>
            <person name="Buettner E."/>
        </authorList>
    </citation>
    <scope>NUCLEOTIDE SEQUENCE</scope>
    <source>
        <strain evidence="2">VT162</strain>
    </source>
</reference>
<name>A0AAD5V298_9APHY</name>
<evidence type="ECO:0000313" key="2">
    <source>
        <dbReference type="EMBL" id="KAJ3484037.1"/>
    </source>
</evidence>
<feature type="transmembrane region" description="Helical" evidence="1">
    <location>
        <begin position="239"/>
        <end position="258"/>
    </location>
</feature>
<organism evidence="2 3">
    <name type="scientific">Meripilus lineatus</name>
    <dbReference type="NCBI Taxonomy" id="2056292"/>
    <lineage>
        <taxon>Eukaryota</taxon>
        <taxon>Fungi</taxon>
        <taxon>Dikarya</taxon>
        <taxon>Basidiomycota</taxon>
        <taxon>Agaricomycotina</taxon>
        <taxon>Agaricomycetes</taxon>
        <taxon>Polyporales</taxon>
        <taxon>Meripilaceae</taxon>
        <taxon>Meripilus</taxon>
    </lineage>
</organism>
<gene>
    <name evidence="2" type="ORF">NLI96_g5918</name>
</gene>
<evidence type="ECO:0000313" key="3">
    <source>
        <dbReference type="Proteomes" id="UP001212997"/>
    </source>
</evidence>
<comment type="caution">
    <text evidence="2">The sequence shown here is derived from an EMBL/GenBank/DDBJ whole genome shotgun (WGS) entry which is preliminary data.</text>
</comment>
<protein>
    <recommendedName>
        <fullName evidence="4">Non-ribosomal peptide synthetase</fullName>
    </recommendedName>
</protein>
<feature type="transmembrane region" description="Helical" evidence="1">
    <location>
        <begin position="171"/>
        <end position="191"/>
    </location>
</feature>
<feature type="transmembrane region" description="Helical" evidence="1">
    <location>
        <begin position="203"/>
        <end position="224"/>
    </location>
</feature>
<keyword evidence="1" id="KW-0472">Membrane</keyword>
<accession>A0AAD5V298</accession>
<dbReference type="AlphaFoldDB" id="A0AAD5V298"/>
<proteinExistence type="predicted"/>
<dbReference type="InterPro" id="IPR052979">
    <property type="entry name" value="Adenylate-forming_domain"/>
</dbReference>
<sequence length="517" mass="58416">MPSPIIIEDPEKGTMEQLDEALLPTPLPRTATVTAQDKVVALDRRPATDEKKAADITATTFVQTIKPSVPPKKFQRASWWVRLQLWLNTYRKFYTIVVTINLVGLLLAALNIWKYPRKYTGAFVLGNLLFAILMRNELFGRVLYLIVNTCFAKWTPLWFRLGCTSTLQHLGGIHSGCATSGFGWLIFRVTLIFIDHKDNHDAVLIMGVITNLAVAISIVSAFPWVRNTHHNVFERHHRFIGWLGLLSTWVFVVLGDSYDLDLHRWNPNGIRIVHQQDFWFAFGMTVFILIPWFTVREVRVDVEVPSPKVAILRFERGMQQGLLARISRSSIMEYHAFGIISEGTHAKYHYLICGVQGDFTRSLVNEPPTHVWTRQLKFAGVSNTSTLYKRGIRVCTGTGLGAALSTCIQNPNWYLIWIGSDQEKTFGPTISGLIHKHIEPERMCLWDSKARGGRPDVVKLVKEVYHSWGAEVVFITSNWAGNQELMEGCKSAGIPAFVSIFHSVGSSVGNFLMQCSS</sequence>
<evidence type="ECO:0008006" key="4">
    <source>
        <dbReference type="Google" id="ProtNLM"/>
    </source>
</evidence>
<keyword evidence="1" id="KW-1133">Transmembrane helix</keyword>
<feature type="transmembrane region" description="Helical" evidence="1">
    <location>
        <begin position="278"/>
        <end position="295"/>
    </location>
</feature>